<evidence type="ECO:0000313" key="2">
    <source>
        <dbReference type="EMBL" id="KPU42487.1"/>
    </source>
</evidence>
<dbReference type="OrthoDB" id="9808822at2"/>
<sequence>MNLIIFGGFLGSGKTSLILSLAHHIIDKSVIIDKPKLVIIENEIGETGIDDKILKSGGYSVKELFAGCICCTLSVDLTTTINDIYRNINPEWIIIECTGIAYPGMVMDSLKKYTQGIDMIKVVTVVDAERMEELTDITPVLVEKQVKDGDVVLINKIDLISEEELKKAEEHVAEINSNAKIYKVSANQDIVKGLWNEVTG</sequence>
<dbReference type="RefSeq" id="WP_054877192.1">
    <property type="nucleotide sequence ID" value="NZ_LKET01000068.1"/>
</dbReference>
<protein>
    <submittedName>
        <fullName evidence="2">Putative GTP-binding protein YjiA</fullName>
    </submittedName>
</protein>
<dbReference type="EMBL" id="LKET01000068">
    <property type="protein sequence ID" value="KPU42487.1"/>
    <property type="molecule type" value="Genomic_DNA"/>
</dbReference>
<accession>A0A0P8YS64</accession>
<evidence type="ECO:0000259" key="1">
    <source>
        <dbReference type="Pfam" id="PF02492"/>
    </source>
</evidence>
<evidence type="ECO:0000313" key="3">
    <source>
        <dbReference type="Proteomes" id="UP000050326"/>
    </source>
</evidence>
<dbReference type="Gene3D" id="3.40.50.300">
    <property type="entry name" value="P-loop containing nucleotide triphosphate hydrolases"/>
    <property type="match status" value="1"/>
</dbReference>
<dbReference type="InterPro" id="IPR027417">
    <property type="entry name" value="P-loop_NTPase"/>
</dbReference>
<dbReference type="Pfam" id="PF02492">
    <property type="entry name" value="cobW"/>
    <property type="match status" value="1"/>
</dbReference>
<proteinExistence type="predicted"/>
<organism evidence="2 3">
    <name type="scientific">Oxobacter pfennigii</name>
    <dbReference type="NCBI Taxonomy" id="36849"/>
    <lineage>
        <taxon>Bacteria</taxon>
        <taxon>Bacillati</taxon>
        <taxon>Bacillota</taxon>
        <taxon>Clostridia</taxon>
        <taxon>Eubacteriales</taxon>
        <taxon>Clostridiaceae</taxon>
        <taxon>Oxobacter</taxon>
    </lineage>
</organism>
<dbReference type="PANTHER" id="PTHR13748">
    <property type="entry name" value="COBW-RELATED"/>
    <property type="match status" value="1"/>
</dbReference>
<dbReference type="AlphaFoldDB" id="A0A0P8YS64"/>
<keyword evidence="3" id="KW-1185">Reference proteome</keyword>
<dbReference type="SUPFAM" id="SSF52540">
    <property type="entry name" value="P-loop containing nucleoside triphosphate hydrolases"/>
    <property type="match status" value="1"/>
</dbReference>
<dbReference type="InterPro" id="IPR051316">
    <property type="entry name" value="Zinc-reg_GTPase_activator"/>
</dbReference>
<reference evidence="2 3" key="1">
    <citation type="submission" date="2015-09" db="EMBL/GenBank/DDBJ databases">
        <title>Genome sequence of Oxobacter pfennigii DSM 3222.</title>
        <authorList>
            <person name="Poehlein A."/>
            <person name="Bengelsdorf F.R."/>
            <person name="Schiel-Bengelsdorf B."/>
            <person name="Duerre P."/>
            <person name="Daniel R."/>
        </authorList>
    </citation>
    <scope>NUCLEOTIDE SEQUENCE [LARGE SCALE GENOMIC DNA]</scope>
    <source>
        <strain evidence="2 3">DSM 3222</strain>
    </source>
</reference>
<dbReference type="InterPro" id="IPR003495">
    <property type="entry name" value="CobW/HypB/UreG_nucleotide-bd"/>
</dbReference>
<comment type="caution">
    <text evidence="2">The sequence shown here is derived from an EMBL/GenBank/DDBJ whole genome shotgun (WGS) entry which is preliminary data.</text>
</comment>
<name>A0A0P8YS64_9CLOT</name>
<dbReference type="PATRIC" id="fig|36849.3.peg.4514"/>
<dbReference type="STRING" id="36849.OXPF_42720"/>
<dbReference type="PANTHER" id="PTHR13748:SF62">
    <property type="entry name" value="COBW DOMAIN-CONTAINING PROTEIN"/>
    <property type="match status" value="1"/>
</dbReference>
<gene>
    <name evidence="2" type="primary">yjiA_2</name>
    <name evidence="2" type="ORF">OXPF_42720</name>
</gene>
<dbReference type="GO" id="GO:0005737">
    <property type="term" value="C:cytoplasm"/>
    <property type="evidence" value="ECO:0007669"/>
    <property type="project" value="TreeGrafter"/>
</dbReference>
<feature type="domain" description="CobW/HypB/UreG nucleotide-binding" evidence="1">
    <location>
        <begin position="4"/>
        <end position="182"/>
    </location>
</feature>
<dbReference type="Proteomes" id="UP000050326">
    <property type="component" value="Unassembled WGS sequence"/>
</dbReference>